<keyword evidence="8" id="KW-0732">Signal</keyword>
<protein>
    <submittedName>
        <fullName evidence="10">TonB-linked outer membrane protein, SusC/RagA family</fullName>
    </submittedName>
</protein>
<dbReference type="RefSeq" id="WP_072833302.1">
    <property type="nucleotide sequence ID" value="NZ_FQUU01000001.1"/>
</dbReference>
<evidence type="ECO:0000256" key="2">
    <source>
        <dbReference type="ARBA" id="ARBA00022448"/>
    </source>
</evidence>
<dbReference type="SUPFAM" id="SSF49464">
    <property type="entry name" value="Carboxypeptidase regulatory domain-like"/>
    <property type="match status" value="1"/>
</dbReference>
<dbReference type="GO" id="GO:0009279">
    <property type="term" value="C:cell outer membrane"/>
    <property type="evidence" value="ECO:0007669"/>
    <property type="project" value="UniProtKB-SubCell"/>
</dbReference>
<keyword evidence="2 7" id="KW-0813">Transport</keyword>
<dbReference type="InterPro" id="IPR012910">
    <property type="entry name" value="Plug_dom"/>
</dbReference>
<dbReference type="Pfam" id="PF07715">
    <property type="entry name" value="Plug"/>
    <property type="match status" value="1"/>
</dbReference>
<feature type="signal peptide" evidence="8">
    <location>
        <begin position="1"/>
        <end position="24"/>
    </location>
</feature>
<keyword evidence="4 7" id="KW-0812">Transmembrane</keyword>
<dbReference type="Gene3D" id="2.60.40.1120">
    <property type="entry name" value="Carboxypeptidase-like, regulatory domain"/>
    <property type="match status" value="1"/>
</dbReference>
<keyword evidence="3 7" id="KW-1134">Transmembrane beta strand</keyword>
<dbReference type="InterPro" id="IPR023996">
    <property type="entry name" value="TonB-dep_OMP_SusC/RagA"/>
</dbReference>
<evidence type="ECO:0000256" key="1">
    <source>
        <dbReference type="ARBA" id="ARBA00004571"/>
    </source>
</evidence>
<dbReference type="Proteomes" id="UP000184048">
    <property type="component" value="Unassembled WGS sequence"/>
</dbReference>
<dbReference type="Gene3D" id="2.170.130.10">
    <property type="entry name" value="TonB-dependent receptor, plug domain"/>
    <property type="match status" value="1"/>
</dbReference>
<keyword evidence="11" id="KW-1185">Reference proteome</keyword>
<evidence type="ECO:0000259" key="9">
    <source>
        <dbReference type="Pfam" id="PF07715"/>
    </source>
</evidence>
<feature type="chain" id="PRO_5012273843" evidence="8">
    <location>
        <begin position="25"/>
        <end position="1052"/>
    </location>
</feature>
<evidence type="ECO:0000256" key="6">
    <source>
        <dbReference type="ARBA" id="ARBA00023237"/>
    </source>
</evidence>
<dbReference type="SUPFAM" id="SSF56935">
    <property type="entry name" value="Porins"/>
    <property type="match status" value="1"/>
</dbReference>
<dbReference type="PROSITE" id="PS52016">
    <property type="entry name" value="TONB_DEPENDENT_REC_3"/>
    <property type="match status" value="1"/>
</dbReference>
<evidence type="ECO:0000256" key="4">
    <source>
        <dbReference type="ARBA" id="ARBA00022692"/>
    </source>
</evidence>
<dbReference type="InterPro" id="IPR023997">
    <property type="entry name" value="TonB-dep_OMP_SusC/RagA_CS"/>
</dbReference>
<accession>A0A1M4SIZ8</accession>
<comment type="similarity">
    <text evidence="7">Belongs to the TonB-dependent receptor family.</text>
</comment>
<proteinExistence type="inferred from homology"/>
<dbReference type="NCBIfam" id="TIGR04057">
    <property type="entry name" value="SusC_RagA_signa"/>
    <property type="match status" value="1"/>
</dbReference>
<dbReference type="InterPro" id="IPR008969">
    <property type="entry name" value="CarboxyPept-like_regulatory"/>
</dbReference>
<dbReference type="InterPro" id="IPR039426">
    <property type="entry name" value="TonB-dep_rcpt-like"/>
</dbReference>
<evidence type="ECO:0000256" key="8">
    <source>
        <dbReference type="SAM" id="SignalP"/>
    </source>
</evidence>
<sequence length="1052" mass="114989">MRKYKFFRAVVLLFCTLSFSILFAQNKQVSGTVSDENGLPLTGATVTVKGTRMATTTGAKGQYTISVPDAGNILVISYIGMEQKEVPIQGRGLVDVNLKANSTSLGEVVVIGYGTARRSNVTTSISSVNEKDIKNLPVAGADQAIQGKVAGVTVTNNGGQPGGGVSVRIRGITNATGSNEPLYVIDGVQMGGENNSLQQNALGGGSGSTTQSALAMINPSDIASIDILKDASAQAIYGSKGANGVILITTKRGRGGEGKIAYDTYFGWQQIPKKLDVMNLSQYATYLNSLVGEVRAAGSGMDSVGEFKNPSVLGPGTDWQDEIYQTGLMQNHQLSFSGGQGKTNYYFSGNYFDQVGTLVETKFKRYNLKFNLDHQIKSWFKTGISANLSRSNQKIGLSDGFDAVTSVVLYNSPATPVKDIYGNYISTINVAGNQFGNPNNPVALARLRDVRAVSTRAFGALYGEIGFFKGLTLRNEFNFNFNLGDNKAFQPFIQNDSTKAIILSPSRLREERNNSLYWAVNNYFNYSGGFGKHWFNATVGHEAQSSHYDYVQLTRDNLTLNLPSINAGQAGSDNGEGTAAGAGDWRMESYFGRVNYSFDNRYALSASIRADGSSTFGPGKRWGYFPAASASWTITNESFAKSIKNLSYLKLRLGVGEVGAQNANGANLYSSNIVLYGQAPFGPGGLPRNVENPNLAWSRTITYNAGIDASILNKRLDISVDYFKKISSDFILPNQLGNYSGLGTEWNDIQTPVTNAGQMTNKGIDVSLTSYNIQGQDLSWKTTATFSHYKNNLDRLNDDKATLKGEVNEYGAINLVTLTQPGRAMGTFYGYVTDGLFRSPDELNNGINYGLPVDPRKLWLGDVRFKDLNGDKIIDDKDVTVIGDPNPKFTYGMTNTVNFKNFDFSVFVYGSYGADIFNYTRMYTERLSSPYNNQLVTVLDRYTPANPNGTLPRFNQWHGNNYRISDRFIEDGSFFRIQNVSLGYNLPKTLISKAKLTNARIYVSVQNLKTFTGYSGYDPELGAYNNQATFVNVDMGHYPNPRTYTVGANIEF</sequence>
<gene>
    <name evidence="10" type="ORF">SAMN02745131_00129</name>
</gene>
<dbReference type="STRING" id="1121884.SAMN02745131_00129"/>
<keyword evidence="5 7" id="KW-0472">Membrane</keyword>
<comment type="subcellular location">
    <subcellularLocation>
        <location evidence="1 7">Cell outer membrane</location>
        <topology evidence="1 7">Multi-pass membrane protein</topology>
    </subcellularLocation>
</comment>
<organism evidence="10 11">
    <name type="scientific">Flavisolibacter ginsengisoli DSM 18119</name>
    <dbReference type="NCBI Taxonomy" id="1121884"/>
    <lineage>
        <taxon>Bacteria</taxon>
        <taxon>Pseudomonadati</taxon>
        <taxon>Bacteroidota</taxon>
        <taxon>Chitinophagia</taxon>
        <taxon>Chitinophagales</taxon>
        <taxon>Chitinophagaceae</taxon>
        <taxon>Flavisolibacter</taxon>
    </lineage>
</organism>
<dbReference type="EMBL" id="FQUU01000001">
    <property type="protein sequence ID" value="SHE31967.1"/>
    <property type="molecule type" value="Genomic_DNA"/>
</dbReference>
<evidence type="ECO:0000313" key="11">
    <source>
        <dbReference type="Proteomes" id="UP000184048"/>
    </source>
</evidence>
<dbReference type="InterPro" id="IPR036942">
    <property type="entry name" value="Beta-barrel_TonB_sf"/>
</dbReference>
<evidence type="ECO:0000313" key="10">
    <source>
        <dbReference type="EMBL" id="SHE31967.1"/>
    </source>
</evidence>
<reference evidence="10 11" key="1">
    <citation type="submission" date="2016-11" db="EMBL/GenBank/DDBJ databases">
        <authorList>
            <person name="Jaros S."/>
            <person name="Januszkiewicz K."/>
            <person name="Wedrychowicz H."/>
        </authorList>
    </citation>
    <scope>NUCLEOTIDE SEQUENCE [LARGE SCALE GENOMIC DNA]</scope>
    <source>
        <strain evidence="10 11">DSM 18119</strain>
    </source>
</reference>
<dbReference type="AlphaFoldDB" id="A0A1M4SIZ8"/>
<dbReference type="Gene3D" id="2.40.170.20">
    <property type="entry name" value="TonB-dependent receptor, beta-barrel domain"/>
    <property type="match status" value="1"/>
</dbReference>
<dbReference type="Pfam" id="PF13715">
    <property type="entry name" value="CarbopepD_reg_2"/>
    <property type="match status" value="1"/>
</dbReference>
<evidence type="ECO:0000256" key="5">
    <source>
        <dbReference type="ARBA" id="ARBA00023136"/>
    </source>
</evidence>
<dbReference type="InterPro" id="IPR037066">
    <property type="entry name" value="Plug_dom_sf"/>
</dbReference>
<evidence type="ECO:0000256" key="7">
    <source>
        <dbReference type="PROSITE-ProRule" id="PRU01360"/>
    </source>
</evidence>
<keyword evidence="6 7" id="KW-0998">Cell outer membrane</keyword>
<name>A0A1M4SIZ8_9BACT</name>
<feature type="domain" description="TonB-dependent receptor plug" evidence="9">
    <location>
        <begin position="119"/>
        <end position="245"/>
    </location>
</feature>
<dbReference type="NCBIfam" id="TIGR04056">
    <property type="entry name" value="OMP_RagA_SusC"/>
    <property type="match status" value="1"/>
</dbReference>
<evidence type="ECO:0000256" key="3">
    <source>
        <dbReference type="ARBA" id="ARBA00022452"/>
    </source>
</evidence>
<dbReference type="OrthoDB" id="9768177at2"/>